<organism evidence="3 4">
    <name type="scientific">Pseudonocardia nematodicida</name>
    <dbReference type="NCBI Taxonomy" id="1206997"/>
    <lineage>
        <taxon>Bacteria</taxon>
        <taxon>Bacillati</taxon>
        <taxon>Actinomycetota</taxon>
        <taxon>Actinomycetes</taxon>
        <taxon>Pseudonocardiales</taxon>
        <taxon>Pseudonocardiaceae</taxon>
        <taxon>Pseudonocardia</taxon>
    </lineage>
</organism>
<dbReference type="EMBL" id="JBEDNQ010000016">
    <property type="protein sequence ID" value="MEQ3554721.1"/>
    <property type="molecule type" value="Genomic_DNA"/>
</dbReference>
<keyword evidence="1 3" id="KW-0378">Hydrolase</keyword>
<protein>
    <submittedName>
        <fullName evidence="3">Alpha/beta fold hydrolase</fullName>
    </submittedName>
</protein>
<comment type="caution">
    <text evidence="3">The sequence shown here is derived from an EMBL/GenBank/DDBJ whole genome shotgun (WGS) entry which is preliminary data.</text>
</comment>
<dbReference type="PANTHER" id="PTHR48081">
    <property type="entry name" value="AB HYDROLASE SUPERFAMILY PROTEIN C4A8.06C"/>
    <property type="match status" value="1"/>
</dbReference>
<evidence type="ECO:0000313" key="4">
    <source>
        <dbReference type="Proteomes" id="UP001494902"/>
    </source>
</evidence>
<proteinExistence type="predicted"/>
<dbReference type="PROSITE" id="PS51257">
    <property type="entry name" value="PROKAR_LIPOPROTEIN"/>
    <property type="match status" value="1"/>
</dbReference>
<reference evidence="3 4" key="1">
    <citation type="submission" date="2024-03" db="EMBL/GenBank/DDBJ databases">
        <title>Draft genome sequence of Pseudonocardia nematodicida JCM 31783.</title>
        <authorList>
            <person name="Butdee W."/>
            <person name="Duangmal K."/>
        </authorList>
    </citation>
    <scope>NUCLEOTIDE SEQUENCE [LARGE SCALE GENOMIC DNA]</scope>
    <source>
        <strain evidence="3 4">JCM 31783</strain>
    </source>
</reference>
<evidence type="ECO:0000259" key="2">
    <source>
        <dbReference type="Pfam" id="PF20434"/>
    </source>
</evidence>
<accession>A0ABV1KKJ6</accession>
<name>A0ABV1KKJ6_9PSEU</name>
<sequence>MDVPARIPDGARRLDRRGFGRLVGAVAATSLVAGCGPDRPAGFDSAPIPAAPPPAGARRIAYGDHPDQYGDLTLPEDRPEPRALVVVVHGGSWRVGVGPENMRSVVPALVAAGYATWNIGYRRVGSGGGWPGTLSDVAAATDHVTELDAVPFDPDRTFALGHSAGGHLAMWLAARGRLPAGAPGADPRVTPAGVVSQAGVLDLVSAAGHRGSNVPPLLGGTPEEVPDRYAVASPIAHVPSGVPSVCVHGTADQVVPIAQSEEFLAAATAAGDRSELVRVDGATHISVIDASTPGWRESLAGLERLTG</sequence>
<feature type="domain" description="BD-FAE-like" evidence="2">
    <location>
        <begin position="71"/>
        <end position="263"/>
    </location>
</feature>
<dbReference type="Pfam" id="PF20434">
    <property type="entry name" value="BD-FAE"/>
    <property type="match status" value="1"/>
</dbReference>
<dbReference type="Proteomes" id="UP001494902">
    <property type="component" value="Unassembled WGS sequence"/>
</dbReference>
<dbReference type="PANTHER" id="PTHR48081:SF13">
    <property type="entry name" value="ALPHA_BETA HYDROLASE"/>
    <property type="match status" value="1"/>
</dbReference>
<evidence type="ECO:0000256" key="1">
    <source>
        <dbReference type="ARBA" id="ARBA00022801"/>
    </source>
</evidence>
<evidence type="ECO:0000313" key="3">
    <source>
        <dbReference type="EMBL" id="MEQ3554721.1"/>
    </source>
</evidence>
<dbReference type="Gene3D" id="3.40.50.1820">
    <property type="entry name" value="alpha/beta hydrolase"/>
    <property type="match status" value="1"/>
</dbReference>
<gene>
    <name evidence="3" type="ORF">WIS52_30025</name>
</gene>
<dbReference type="InterPro" id="IPR049492">
    <property type="entry name" value="BD-FAE-like_dom"/>
</dbReference>
<dbReference type="RefSeq" id="WP_349301789.1">
    <property type="nucleotide sequence ID" value="NZ_JBEDNQ010000016.1"/>
</dbReference>
<dbReference type="InterPro" id="IPR050300">
    <property type="entry name" value="GDXG_lipolytic_enzyme"/>
</dbReference>
<dbReference type="InterPro" id="IPR029058">
    <property type="entry name" value="AB_hydrolase_fold"/>
</dbReference>
<keyword evidence="4" id="KW-1185">Reference proteome</keyword>
<dbReference type="SUPFAM" id="SSF53474">
    <property type="entry name" value="alpha/beta-Hydrolases"/>
    <property type="match status" value="1"/>
</dbReference>
<dbReference type="GO" id="GO:0016787">
    <property type="term" value="F:hydrolase activity"/>
    <property type="evidence" value="ECO:0007669"/>
    <property type="project" value="UniProtKB-KW"/>
</dbReference>